<dbReference type="EMBL" id="MH010437">
    <property type="protein sequence ID" value="AWB97778.1"/>
    <property type="molecule type" value="Genomic_DNA"/>
</dbReference>
<dbReference type="GO" id="GO:0016020">
    <property type="term" value="C:membrane"/>
    <property type="evidence" value="ECO:0007669"/>
    <property type="project" value="UniProtKB-SubCell"/>
</dbReference>
<gene>
    <name evidence="12" type="primary">nad2</name>
</gene>
<protein>
    <recommendedName>
        <fullName evidence="4">NADH-ubiquinone oxidoreductase chain 2</fullName>
        <ecNumber evidence="3">7.1.1.2</ecNumber>
    </recommendedName>
    <alternativeName>
        <fullName evidence="8">NADH dehydrogenase subunit 2</fullName>
    </alternativeName>
</protein>
<keyword evidence="12" id="KW-0496">Mitochondrion</keyword>
<comment type="subcellular location">
    <subcellularLocation>
        <location evidence="1">Membrane</location>
        <topology evidence="1">Multi-pass membrane protein</topology>
    </subcellularLocation>
</comment>
<evidence type="ECO:0000256" key="3">
    <source>
        <dbReference type="ARBA" id="ARBA00012944"/>
    </source>
</evidence>
<organism evidence="12">
    <name type="scientific">Pneumocystis jirovecii</name>
    <name type="common">Human pneumocystis pneumonia agent</name>
    <dbReference type="NCBI Taxonomy" id="42068"/>
    <lineage>
        <taxon>Eukaryota</taxon>
        <taxon>Fungi</taxon>
        <taxon>Dikarya</taxon>
        <taxon>Ascomycota</taxon>
        <taxon>Taphrinomycotina</taxon>
        <taxon>Pneumocystomycetes</taxon>
        <taxon>Pneumocystaceae</taxon>
        <taxon>Pneumocystis</taxon>
    </lineage>
</organism>
<keyword evidence="7 10" id="KW-0472">Membrane</keyword>
<dbReference type="PANTHER" id="PTHR22773">
    <property type="entry name" value="NADH DEHYDROGENASE"/>
    <property type="match status" value="1"/>
</dbReference>
<proteinExistence type="inferred from homology"/>
<evidence type="ECO:0000313" key="12">
    <source>
        <dbReference type="EMBL" id="AWB97778.1"/>
    </source>
</evidence>
<keyword evidence="12" id="KW-0560">Oxidoreductase</keyword>
<reference evidence="12" key="1">
    <citation type="journal article" date="2018" name="MBio">
        <title>Comparative Population Genomics Analysis of the Mammalian Fungal Pathogen Pneumocystis.</title>
        <authorList>
            <person name="Cisse O.H."/>
            <person name="Ma L."/>
            <person name="Wei Huang D."/>
            <person name="Khil P.P."/>
            <person name="Dekker J.P."/>
            <person name="Kutty G."/>
            <person name="Bishop L."/>
            <person name="Liu Y."/>
            <person name="Deng X."/>
            <person name="Hauser P.M."/>
            <person name="Pagni M."/>
            <person name="Hirsch V."/>
            <person name="Lempicki R.A."/>
            <person name="Stajich J.E."/>
            <person name="Cuomo C.A."/>
            <person name="Kovacs J.A."/>
        </authorList>
    </citation>
    <scope>NUCLEOTIDE SEQUENCE</scope>
    <source>
        <strain evidence="12">Ar_25kb</strain>
    </source>
</reference>
<feature type="transmembrane region" description="Helical" evidence="10">
    <location>
        <begin position="396"/>
        <end position="416"/>
    </location>
</feature>
<comment type="similarity">
    <text evidence="2">Belongs to the complex I subunit 2 family.</text>
</comment>
<feature type="transmembrane region" description="Helical" evidence="10">
    <location>
        <begin position="361"/>
        <end position="384"/>
    </location>
</feature>
<keyword evidence="6 10" id="KW-1133">Transmembrane helix</keyword>
<evidence type="ECO:0000256" key="10">
    <source>
        <dbReference type="SAM" id="Phobius"/>
    </source>
</evidence>
<comment type="catalytic activity">
    <reaction evidence="9">
        <text>a ubiquinone + NADH + 5 H(+)(in) = a ubiquinol + NAD(+) + 4 H(+)(out)</text>
        <dbReference type="Rhea" id="RHEA:29091"/>
        <dbReference type="Rhea" id="RHEA-COMP:9565"/>
        <dbReference type="Rhea" id="RHEA-COMP:9566"/>
        <dbReference type="ChEBI" id="CHEBI:15378"/>
        <dbReference type="ChEBI" id="CHEBI:16389"/>
        <dbReference type="ChEBI" id="CHEBI:17976"/>
        <dbReference type="ChEBI" id="CHEBI:57540"/>
        <dbReference type="ChEBI" id="CHEBI:57945"/>
        <dbReference type="EC" id="7.1.1.2"/>
    </reaction>
</comment>
<dbReference type="GO" id="GO:0008137">
    <property type="term" value="F:NADH dehydrogenase (ubiquinone) activity"/>
    <property type="evidence" value="ECO:0007669"/>
    <property type="project" value="UniProtKB-EC"/>
</dbReference>
<feature type="transmembrane region" description="Helical" evidence="10">
    <location>
        <begin position="151"/>
        <end position="172"/>
    </location>
</feature>
<name>A0A2S0X125_PNEJI</name>
<dbReference type="EC" id="7.1.1.2" evidence="3"/>
<feature type="transmembrane region" description="Helical" evidence="10">
    <location>
        <begin position="192"/>
        <end position="212"/>
    </location>
</feature>
<geneLocation type="mitochondrion" evidence="12"/>
<feature type="domain" description="NADH:quinone oxidoreductase/Mrp antiporter transmembrane" evidence="11">
    <location>
        <begin position="120"/>
        <end position="408"/>
    </location>
</feature>
<feature type="transmembrane region" description="Helical" evidence="10">
    <location>
        <begin position="258"/>
        <end position="277"/>
    </location>
</feature>
<feature type="transmembrane region" description="Helical" evidence="10">
    <location>
        <begin position="65"/>
        <end position="87"/>
    </location>
</feature>
<dbReference type="Pfam" id="PF00361">
    <property type="entry name" value="Proton_antipo_M"/>
    <property type="match status" value="1"/>
</dbReference>
<dbReference type="AlphaFoldDB" id="A0A2S0X125"/>
<keyword evidence="5 10" id="KW-0812">Transmembrane</keyword>
<dbReference type="GO" id="GO:0042773">
    <property type="term" value="P:ATP synthesis coupled electron transport"/>
    <property type="evidence" value="ECO:0007669"/>
    <property type="project" value="InterPro"/>
</dbReference>
<dbReference type="HAMAP" id="MF_00445">
    <property type="entry name" value="NDH1_NuoN_1"/>
    <property type="match status" value="1"/>
</dbReference>
<feature type="transmembrane region" description="Helical" evidence="10">
    <location>
        <begin position="284"/>
        <end position="306"/>
    </location>
</feature>
<evidence type="ECO:0000256" key="6">
    <source>
        <dbReference type="ARBA" id="ARBA00022989"/>
    </source>
</evidence>
<evidence type="ECO:0000256" key="2">
    <source>
        <dbReference type="ARBA" id="ARBA00007012"/>
    </source>
</evidence>
<dbReference type="InterPro" id="IPR010096">
    <property type="entry name" value="NADH-Q_OxRdtase_suN/2"/>
</dbReference>
<evidence type="ECO:0000256" key="4">
    <source>
        <dbReference type="ARBA" id="ARBA00021008"/>
    </source>
</evidence>
<feature type="transmembrane region" description="Helical" evidence="10">
    <location>
        <begin position="224"/>
        <end position="246"/>
    </location>
</feature>
<feature type="transmembrane region" description="Helical" evidence="10">
    <location>
        <begin position="312"/>
        <end position="336"/>
    </location>
</feature>
<dbReference type="GO" id="GO:0016491">
    <property type="term" value="F:oxidoreductase activity"/>
    <property type="evidence" value="ECO:0007669"/>
    <property type="project" value="UniProtKB-KW"/>
</dbReference>
<dbReference type="VEuPathDB" id="FungiDB:PNEJI1_m005004"/>
<feature type="transmembrane region" description="Helical" evidence="10">
    <location>
        <begin position="24"/>
        <end position="45"/>
    </location>
</feature>
<feature type="transmembrane region" description="Helical" evidence="10">
    <location>
        <begin position="437"/>
        <end position="458"/>
    </location>
</feature>
<evidence type="ECO:0000256" key="9">
    <source>
        <dbReference type="ARBA" id="ARBA00049551"/>
    </source>
</evidence>
<evidence type="ECO:0000256" key="5">
    <source>
        <dbReference type="ARBA" id="ARBA00022692"/>
    </source>
</evidence>
<dbReference type="InterPro" id="IPR001750">
    <property type="entry name" value="ND/Mrp_TM"/>
</dbReference>
<sequence length="464" mass="51884">MLVIGILSQLIVTCLKPGSWNSVLLSWMGMMCLIYSAVLTYNTYYPDLLNSGLGLYNGFYKVTTVTQWMDILVCLLGMLILGLTGFCCSKTDNLVQKHYLEYPAIGSFAIVGIQLLMGSLHMISLFLAVELQSFSLYILSSLYSSKFGLKYFLLGALSSCFILLGIALLYSYTGILSLDSLYVFYNQCPNSLYLDVAILILLSGFLFKIAVFPFHQWAVDIYDGVPTLITTWLSTLTKISILWVIFDFVSHCWGSWTSILVLLSFLSIVFGSILGLAQVWLKWLFVYSMICHVGFLLLALSLNTFWSVNAFVFYLVQYSLTNLNLFFILIAMGYYLKSPDSKDSSVVFINSLKGFFKINPWLAVCFAVSLLSLGGIPPFIGFFAKFYVLHAALVEGYLFVVVGALICSVVSLCYYLKIIKSVFFDSSDFYSLGSVKLSGYSISVISLLTCVISLFILYPNSLFL</sequence>
<evidence type="ECO:0000256" key="1">
    <source>
        <dbReference type="ARBA" id="ARBA00004141"/>
    </source>
</evidence>
<accession>A0A2S0X125</accession>
<evidence type="ECO:0000259" key="11">
    <source>
        <dbReference type="Pfam" id="PF00361"/>
    </source>
</evidence>
<evidence type="ECO:0000256" key="7">
    <source>
        <dbReference type="ARBA" id="ARBA00023136"/>
    </source>
</evidence>
<evidence type="ECO:0000256" key="8">
    <source>
        <dbReference type="ARBA" id="ARBA00031028"/>
    </source>
</evidence>